<protein>
    <submittedName>
        <fullName evidence="2">Uncharacterized protein</fullName>
    </submittedName>
</protein>
<keyword evidence="3" id="KW-1185">Reference proteome</keyword>
<accession>A0A8X6UHM9</accession>
<feature type="compositionally biased region" description="Acidic residues" evidence="1">
    <location>
        <begin position="29"/>
        <end position="46"/>
    </location>
</feature>
<dbReference type="Proteomes" id="UP000887013">
    <property type="component" value="Unassembled WGS sequence"/>
</dbReference>
<evidence type="ECO:0000256" key="1">
    <source>
        <dbReference type="SAM" id="MobiDB-lite"/>
    </source>
</evidence>
<comment type="caution">
    <text evidence="2">The sequence shown here is derived from an EMBL/GenBank/DDBJ whole genome shotgun (WGS) entry which is preliminary data.</text>
</comment>
<name>A0A8X6UHM9_NEPPI</name>
<gene>
    <name evidence="2" type="ORF">NPIL_372481</name>
</gene>
<sequence>MQCFEECEVWKMIFISDAETIIRDHAEESEQESEENLDVDSEEEEDNVVDKDNYLYGIGKNKFKEFMKPLMSSHFLTPQHNIVLKLPEIHPTIQ</sequence>
<evidence type="ECO:0000313" key="2">
    <source>
        <dbReference type="EMBL" id="GFU18551.1"/>
    </source>
</evidence>
<proteinExistence type="predicted"/>
<reference evidence="2" key="1">
    <citation type="submission" date="2020-08" db="EMBL/GenBank/DDBJ databases">
        <title>Multicomponent nature underlies the extraordinary mechanical properties of spider dragline silk.</title>
        <authorList>
            <person name="Kono N."/>
            <person name="Nakamura H."/>
            <person name="Mori M."/>
            <person name="Yoshida Y."/>
            <person name="Ohtoshi R."/>
            <person name="Malay A.D."/>
            <person name="Moran D.A.P."/>
            <person name="Tomita M."/>
            <person name="Numata K."/>
            <person name="Arakawa K."/>
        </authorList>
    </citation>
    <scope>NUCLEOTIDE SEQUENCE</scope>
</reference>
<organism evidence="2 3">
    <name type="scientific">Nephila pilipes</name>
    <name type="common">Giant wood spider</name>
    <name type="synonym">Nephila maculata</name>
    <dbReference type="NCBI Taxonomy" id="299642"/>
    <lineage>
        <taxon>Eukaryota</taxon>
        <taxon>Metazoa</taxon>
        <taxon>Ecdysozoa</taxon>
        <taxon>Arthropoda</taxon>
        <taxon>Chelicerata</taxon>
        <taxon>Arachnida</taxon>
        <taxon>Araneae</taxon>
        <taxon>Araneomorphae</taxon>
        <taxon>Entelegynae</taxon>
        <taxon>Araneoidea</taxon>
        <taxon>Nephilidae</taxon>
        <taxon>Nephila</taxon>
    </lineage>
</organism>
<dbReference type="EMBL" id="BMAW01030898">
    <property type="protein sequence ID" value="GFU18551.1"/>
    <property type="molecule type" value="Genomic_DNA"/>
</dbReference>
<feature type="region of interest" description="Disordered" evidence="1">
    <location>
        <begin position="25"/>
        <end position="46"/>
    </location>
</feature>
<dbReference type="AlphaFoldDB" id="A0A8X6UHM9"/>
<evidence type="ECO:0000313" key="3">
    <source>
        <dbReference type="Proteomes" id="UP000887013"/>
    </source>
</evidence>